<dbReference type="CDD" id="cd08946">
    <property type="entry name" value="SDR_e"/>
    <property type="match status" value="1"/>
</dbReference>
<dbReference type="PANTHER" id="PTHR43245">
    <property type="entry name" value="BIFUNCTIONAL POLYMYXIN RESISTANCE PROTEIN ARNA"/>
    <property type="match status" value="1"/>
</dbReference>
<proteinExistence type="predicted"/>
<dbReference type="SUPFAM" id="SSF51735">
    <property type="entry name" value="NAD(P)-binding Rossmann-fold domains"/>
    <property type="match status" value="1"/>
</dbReference>
<accession>A0ABQ4FVP7</accession>
<organism evidence="2 3">
    <name type="scientific">Microbispora corallina</name>
    <dbReference type="NCBI Taxonomy" id="83302"/>
    <lineage>
        <taxon>Bacteria</taxon>
        <taxon>Bacillati</taxon>
        <taxon>Actinomycetota</taxon>
        <taxon>Actinomycetes</taxon>
        <taxon>Streptosporangiales</taxon>
        <taxon>Streptosporangiaceae</taxon>
        <taxon>Microbispora</taxon>
    </lineage>
</organism>
<evidence type="ECO:0000313" key="2">
    <source>
        <dbReference type="EMBL" id="GIH38880.1"/>
    </source>
</evidence>
<dbReference type="Proteomes" id="UP000603904">
    <property type="component" value="Unassembled WGS sequence"/>
</dbReference>
<dbReference type="Gene3D" id="3.40.50.720">
    <property type="entry name" value="NAD(P)-binding Rossmann-like Domain"/>
    <property type="match status" value="1"/>
</dbReference>
<gene>
    <name evidence="2" type="ORF">Mco01_18800</name>
</gene>
<evidence type="ECO:0000259" key="1">
    <source>
        <dbReference type="Pfam" id="PF01370"/>
    </source>
</evidence>
<sequence>MSKICVTGASGKLGRAVVRDLLEHGHEVVATDVRPGPSDLGAQVLVADLTHYGQATEVLDDVDVVVHLANIPAPGIRTPSETFNANTTMNSNVFLAAAQRKVGRVVWASSETTLGLPFDVPPRYAPVDEAHYPHPTSTYALSKVVTETLAEHVAQWSGIPFVALRFSNVLGPDDYRSFPGYWDDPRLRRWNLWGYIDIRDAAAACRLALDAPVQGAQSFVIAAADTVMNRPSADLMKEVFPEVEITRELGEFETLLAVDRAREVLGFVPRHSWRDHV</sequence>
<dbReference type="InterPro" id="IPR050177">
    <property type="entry name" value="Lipid_A_modif_metabolic_enz"/>
</dbReference>
<dbReference type="InterPro" id="IPR001509">
    <property type="entry name" value="Epimerase_deHydtase"/>
</dbReference>
<dbReference type="InterPro" id="IPR036291">
    <property type="entry name" value="NAD(P)-bd_dom_sf"/>
</dbReference>
<keyword evidence="3" id="KW-1185">Reference proteome</keyword>
<dbReference type="EMBL" id="BOOC01000005">
    <property type="protein sequence ID" value="GIH38880.1"/>
    <property type="molecule type" value="Genomic_DNA"/>
</dbReference>
<evidence type="ECO:0000313" key="3">
    <source>
        <dbReference type="Proteomes" id="UP000603904"/>
    </source>
</evidence>
<reference evidence="2 3" key="1">
    <citation type="submission" date="2021-01" db="EMBL/GenBank/DDBJ databases">
        <title>Whole genome shotgun sequence of Microbispora corallina NBRC 16416.</title>
        <authorList>
            <person name="Komaki H."/>
            <person name="Tamura T."/>
        </authorList>
    </citation>
    <scope>NUCLEOTIDE SEQUENCE [LARGE SCALE GENOMIC DNA]</scope>
    <source>
        <strain evidence="2 3">NBRC 16416</strain>
    </source>
</reference>
<dbReference type="PANTHER" id="PTHR43245:SF55">
    <property type="entry name" value="NAD(P)-BINDING DOMAIN-CONTAINING PROTEIN"/>
    <property type="match status" value="1"/>
</dbReference>
<dbReference type="Pfam" id="PF01370">
    <property type="entry name" value="Epimerase"/>
    <property type="match status" value="1"/>
</dbReference>
<dbReference type="RefSeq" id="WP_204056467.1">
    <property type="nucleotide sequence ID" value="NZ_BAAAGP010000002.1"/>
</dbReference>
<comment type="caution">
    <text evidence="2">The sequence shown here is derived from an EMBL/GenBank/DDBJ whole genome shotgun (WGS) entry which is preliminary data.</text>
</comment>
<name>A0ABQ4FVP7_9ACTN</name>
<protein>
    <submittedName>
        <fullName evidence="2">UDP-glucose 4-epimerase</fullName>
    </submittedName>
</protein>
<feature type="domain" description="NAD-dependent epimerase/dehydratase" evidence="1">
    <location>
        <begin position="4"/>
        <end position="221"/>
    </location>
</feature>